<keyword evidence="3" id="KW-1185">Reference proteome</keyword>
<comment type="caution">
    <text evidence="2">The sequence shown here is derived from an EMBL/GenBank/DDBJ whole genome shotgun (WGS) entry which is preliminary data.</text>
</comment>
<dbReference type="Proteomes" id="UP001515480">
    <property type="component" value="Unassembled WGS sequence"/>
</dbReference>
<dbReference type="SUPFAM" id="SSF50156">
    <property type="entry name" value="PDZ domain-like"/>
    <property type="match status" value="1"/>
</dbReference>
<reference evidence="2 3" key="1">
    <citation type="journal article" date="2024" name="Science">
        <title>Giant polyketide synthase enzymes in the biosynthesis of giant marine polyether toxins.</title>
        <authorList>
            <person name="Fallon T.R."/>
            <person name="Shende V.V."/>
            <person name="Wierzbicki I.H."/>
            <person name="Pendleton A.L."/>
            <person name="Watervoot N.F."/>
            <person name="Auber R.P."/>
            <person name="Gonzalez D.J."/>
            <person name="Wisecaver J.H."/>
            <person name="Moore B.S."/>
        </authorList>
    </citation>
    <scope>NUCLEOTIDE SEQUENCE [LARGE SCALE GENOMIC DNA]</scope>
    <source>
        <strain evidence="2 3">12B1</strain>
    </source>
</reference>
<dbReference type="EMBL" id="JBGBPQ010000017">
    <property type="protein sequence ID" value="KAL1508150.1"/>
    <property type="molecule type" value="Genomic_DNA"/>
</dbReference>
<dbReference type="AlphaFoldDB" id="A0AB34IW33"/>
<dbReference type="Pfam" id="PF17820">
    <property type="entry name" value="PDZ_6"/>
    <property type="match status" value="1"/>
</dbReference>
<proteinExistence type="predicted"/>
<dbReference type="InterPro" id="IPR036034">
    <property type="entry name" value="PDZ_sf"/>
</dbReference>
<evidence type="ECO:0000313" key="3">
    <source>
        <dbReference type="Proteomes" id="UP001515480"/>
    </source>
</evidence>
<feature type="domain" description="PDZ" evidence="1">
    <location>
        <begin position="104"/>
        <end position="179"/>
    </location>
</feature>
<dbReference type="SMART" id="SM00228">
    <property type="entry name" value="PDZ"/>
    <property type="match status" value="1"/>
</dbReference>
<organism evidence="2 3">
    <name type="scientific">Prymnesium parvum</name>
    <name type="common">Toxic golden alga</name>
    <dbReference type="NCBI Taxonomy" id="97485"/>
    <lineage>
        <taxon>Eukaryota</taxon>
        <taxon>Haptista</taxon>
        <taxon>Haptophyta</taxon>
        <taxon>Prymnesiophyceae</taxon>
        <taxon>Prymnesiales</taxon>
        <taxon>Prymnesiaceae</taxon>
        <taxon>Prymnesium</taxon>
    </lineage>
</organism>
<protein>
    <recommendedName>
        <fullName evidence="1">PDZ domain-containing protein</fullName>
    </recommendedName>
</protein>
<dbReference type="PROSITE" id="PS50106">
    <property type="entry name" value="PDZ"/>
    <property type="match status" value="1"/>
</dbReference>
<evidence type="ECO:0000259" key="1">
    <source>
        <dbReference type="PROSITE" id="PS50106"/>
    </source>
</evidence>
<dbReference type="InterPro" id="IPR001478">
    <property type="entry name" value="PDZ"/>
</dbReference>
<name>A0AB34IW33_PRYPA</name>
<accession>A0AB34IW33</accession>
<gene>
    <name evidence="2" type="ORF">AB1Y20_007737</name>
</gene>
<dbReference type="Gene3D" id="2.30.42.10">
    <property type="match status" value="1"/>
</dbReference>
<evidence type="ECO:0000313" key="2">
    <source>
        <dbReference type="EMBL" id="KAL1508150.1"/>
    </source>
</evidence>
<sequence length="209" mass="22266">MSSAASPRLAAPAASLAAFGLQRRVVEVEKSAGRALGCVLHQLGDAVFVDSCHEEAARCALPVGSILLRVNREAAPRDLKKTSVRITESSRLRLELLTHAQAREVRVGGGAEARGLSLAPAGPYARVLRVDEHSEAHRAGIQPGDLVLAMNGAMLPSVRAAHRVLRTPHELTLRIFSGDLLNMGADWAAFMRTVAHLQAVELPRSPVAS</sequence>
<dbReference type="InterPro" id="IPR041489">
    <property type="entry name" value="PDZ_6"/>
</dbReference>